<keyword evidence="5" id="KW-0679">Respiratory chain</keyword>
<dbReference type="GO" id="GO:0016020">
    <property type="term" value="C:membrane"/>
    <property type="evidence" value="ECO:0007669"/>
    <property type="project" value="UniProtKB-SubCell"/>
</dbReference>
<gene>
    <name evidence="13" type="ORF">CTAYLR_001095</name>
</gene>
<keyword evidence="7" id="KW-0479">Metal-binding</keyword>
<dbReference type="AlphaFoldDB" id="A0AAD7UQK5"/>
<reference evidence="13" key="1">
    <citation type="submission" date="2023-01" db="EMBL/GenBank/DDBJ databases">
        <title>Metagenome sequencing of chrysophaentin producing Chrysophaeum taylorii.</title>
        <authorList>
            <person name="Davison J."/>
            <person name="Bewley C."/>
        </authorList>
    </citation>
    <scope>NUCLEOTIDE SEQUENCE</scope>
    <source>
        <strain evidence="13">NIES-1699</strain>
    </source>
</reference>
<evidence type="ECO:0000256" key="5">
    <source>
        <dbReference type="ARBA" id="ARBA00022660"/>
    </source>
</evidence>
<evidence type="ECO:0000313" key="13">
    <source>
        <dbReference type="EMBL" id="KAJ8614198.1"/>
    </source>
</evidence>
<keyword evidence="11" id="KW-0408">Iron</keyword>
<comment type="caution">
    <text evidence="13">The sequence shown here is derived from an EMBL/GenBank/DDBJ whole genome shotgun (WGS) entry which is preliminary data.</text>
</comment>
<dbReference type="InterPro" id="IPR038659">
    <property type="entry name" value="AOX_sf"/>
</dbReference>
<evidence type="ECO:0000256" key="2">
    <source>
        <dbReference type="ARBA" id="ARBA00004370"/>
    </source>
</evidence>
<comment type="cofactor">
    <cofactor evidence="1">
        <name>Fe cation</name>
        <dbReference type="ChEBI" id="CHEBI:24875"/>
    </cofactor>
</comment>
<comment type="similarity">
    <text evidence="3">Belongs to the alternative oxidase family.</text>
</comment>
<proteinExistence type="inferred from homology"/>
<dbReference type="GO" id="GO:0046872">
    <property type="term" value="F:metal ion binding"/>
    <property type="evidence" value="ECO:0007669"/>
    <property type="project" value="UniProtKB-KW"/>
</dbReference>
<evidence type="ECO:0000256" key="7">
    <source>
        <dbReference type="ARBA" id="ARBA00022723"/>
    </source>
</evidence>
<evidence type="ECO:0000256" key="1">
    <source>
        <dbReference type="ARBA" id="ARBA00001962"/>
    </source>
</evidence>
<keyword evidence="9" id="KW-1133">Transmembrane helix</keyword>
<keyword evidence="8" id="KW-0249">Electron transport</keyword>
<dbReference type="Proteomes" id="UP001230188">
    <property type="component" value="Unassembled WGS sequence"/>
</dbReference>
<evidence type="ECO:0000256" key="12">
    <source>
        <dbReference type="ARBA" id="ARBA00023136"/>
    </source>
</evidence>
<dbReference type="GO" id="GO:0005739">
    <property type="term" value="C:mitochondrion"/>
    <property type="evidence" value="ECO:0007669"/>
    <property type="project" value="TreeGrafter"/>
</dbReference>
<dbReference type="InterPro" id="IPR002680">
    <property type="entry name" value="AOX"/>
</dbReference>
<dbReference type="EMBL" id="JAQMWT010000009">
    <property type="protein sequence ID" value="KAJ8614198.1"/>
    <property type="molecule type" value="Genomic_DNA"/>
</dbReference>
<dbReference type="Pfam" id="PF01786">
    <property type="entry name" value="AOX"/>
    <property type="match status" value="1"/>
</dbReference>
<evidence type="ECO:0000256" key="11">
    <source>
        <dbReference type="ARBA" id="ARBA00023004"/>
    </source>
</evidence>
<keyword evidence="6" id="KW-0812">Transmembrane</keyword>
<dbReference type="GO" id="GO:0009916">
    <property type="term" value="F:alternative oxidase activity"/>
    <property type="evidence" value="ECO:0007669"/>
    <property type="project" value="InterPro"/>
</dbReference>
<name>A0AAD7UQK5_9STRA</name>
<evidence type="ECO:0000256" key="6">
    <source>
        <dbReference type="ARBA" id="ARBA00022692"/>
    </source>
</evidence>
<dbReference type="PANTHER" id="PTHR31803:SF3">
    <property type="entry name" value="ALTERNATIVE OXIDASE"/>
    <property type="match status" value="1"/>
</dbReference>
<keyword evidence="12" id="KW-0472">Membrane</keyword>
<dbReference type="Gene3D" id="1.20.1260.140">
    <property type="entry name" value="Alternative oxidase"/>
    <property type="match status" value="1"/>
</dbReference>
<keyword evidence="14" id="KW-1185">Reference proteome</keyword>
<protein>
    <submittedName>
        <fullName evidence="13">Uncharacterized protein</fullName>
    </submittedName>
</protein>
<accession>A0AAD7UQK5</accession>
<evidence type="ECO:0000256" key="4">
    <source>
        <dbReference type="ARBA" id="ARBA00022448"/>
    </source>
</evidence>
<organism evidence="13 14">
    <name type="scientific">Chrysophaeum taylorii</name>
    <dbReference type="NCBI Taxonomy" id="2483200"/>
    <lineage>
        <taxon>Eukaryota</taxon>
        <taxon>Sar</taxon>
        <taxon>Stramenopiles</taxon>
        <taxon>Ochrophyta</taxon>
        <taxon>Pelagophyceae</taxon>
        <taxon>Pelagomonadales</taxon>
        <taxon>Pelagomonadaceae</taxon>
        <taxon>Chrysophaeum</taxon>
    </lineage>
</organism>
<keyword evidence="4" id="KW-0813">Transport</keyword>
<dbReference type="PANTHER" id="PTHR31803">
    <property type="entry name" value="ALTERNATIVE OXIDASE"/>
    <property type="match status" value="1"/>
</dbReference>
<evidence type="ECO:0000256" key="3">
    <source>
        <dbReference type="ARBA" id="ARBA00008388"/>
    </source>
</evidence>
<comment type="subcellular location">
    <subcellularLocation>
        <location evidence="2">Membrane</location>
    </subcellularLocation>
</comment>
<dbReference type="GO" id="GO:0010230">
    <property type="term" value="P:alternative respiration"/>
    <property type="evidence" value="ECO:0007669"/>
    <property type="project" value="TreeGrafter"/>
</dbReference>
<evidence type="ECO:0000256" key="9">
    <source>
        <dbReference type="ARBA" id="ARBA00022989"/>
    </source>
</evidence>
<evidence type="ECO:0000313" key="14">
    <source>
        <dbReference type="Proteomes" id="UP001230188"/>
    </source>
</evidence>
<evidence type="ECO:0000256" key="10">
    <source>
        <dbReference type="ARBA" id="ARBA00023002"/>
    </source>
</evidence>
<evidence type="ECO:0000256" key="8">
    <source>
        <dbReference type="ARBA" id="ARBA00022982"/>
    </source>
</evidence>
<sequence length="259" mass="29013">MAREESSDLEALLHKYEGREELLFASSMYDRILEEAPRAVEKVGIVDRTAQAAVNFLRWNLDHLTRWKQGDPTQRKTMLRAILTAVPSFVASIFERETPRDDKLLTFIVMYDPGLLFRWAVIAGQVALAGVLGTAYAVNPAYCHCIAGYVEEDARETYSEIIDTIENAPDDTDLAAWRTTLAPPIARAYWRLGDTGTVLDLMKAVRADEPRQPSVPGRVTNPFEDPKIDEILLRYVTELLSLGRADGDTLAPPKRSPHG</sequence>
<keyword evidence="10" id="KW-0560">Oxidoreductase</keyword>